<dbReference type="EMBL" id="CP001994">
    <property type="protein sequence ID" value="ADE36289.1"/>
    <property type="molecule type" value="Genomic_DNA"/>
</dbReference>
<dbReference type="Proteomes" id="UP000001059">
    <property type="component" value="Chromosome"/>
</dbReference>
<protein>
    <submittedName>
        <fullName evidence="4">Glycoside hydrolase 15-related protein</fullName>
    </submittedName>
</protein>
<dbReference type="CAZy" id="GH15">
    <property type="family name" value="Glycoside Hydrolase Family 15"/>
</dbReference>
<dbReference type="STRING" id="547558.Mmah_0765"/>
<dbReference type="KEGG" id="mmh:Mmah_0765"/>
<dbReference type="Gene3D" id="2.70.98.10">
    <property type="match status" value="1"/>
</dbReference>
<proteinExistence type="inferred from homology"/>
<comment type="similarity">
    <text evidence="1">Belongs to the glycosyl hydrolase 15 family.</text>
</comment>
<name>D5EAT8_METMS</name>
<dbReference type="GeneID" id="8982926"/>
<dbReference type="SUPFAM" id="SSF48208">
    <property type="entry name" value="Six-hairpin glycosidases"/>
    <property type="match status" value="1"/>
</dbReference>
<dbReference type="PANTHER" id="PTHR31616">
    <property type="entry name" value="TREHALASE"/>
    <property type="match status" value="1"/>
</dbReference>
<dbReference type="Gene3D" id="1.50.10.10">
    <property type="match status" value="1"/>
</dbReference>
<evidence type="ECO:0000256" key="1">
    <source>
        <dbReference type="ARBA" id="ARBA00006188"/>
    </source>
</evidence>
<dbReference type="Pfam" id="PF09137">
    <property type="entry name" value="Glucodextran_N"/>
    <property type="match status" value="1"/>
</dbReference>
<organism evidence="4 5">
    <name type="scientific">Methanohalophilus mahii (strain ATCC 35705 / DSM 5219 / SLP)</name>
    <dbReference type="NCBI Taxonomy" id="547558"/>
    <lineage>
        <taxon>Archaea</taxon>
        <taxon>Methanobacteriati</taxon>
        <taxon>Methanobacteriota</taxon>
        <taxon>Stenosarchaea group</taxon>
        <taxon>Methanomicrobia</taxon>
        <taxon>Methanosarcinales</taxon>
        <taxon>Methanosarcinaceae</taxon>
        <taxon>Methanohalophilus</taxon>
    </lineage>
</organism>
<evidence type="ECO:0000259" key="2">
    <source>
        <dbReference type="Pfam" id="PF00723"/>
    </source>
</evidence>
<dbReference type="AlphaFoldDB" id="D5EAT8"/>
<dbReference type="Pfam" id="PF00723">
    <property type="entry name" value="Glyco_hydro_15"/>
    <property type="match status" value="1"/>
</dbReference>
<dbReference type="GO" id="GO:0030246">
    <property type="term" value="F:carbohydrate binding"/>
    <property type="evidence" value="ECO:0007669"/>
    <property type="project" value="InterPro"/>
</dbReference>
<sequence>MIKQPNVIVGNNKLLVTMGKKGELVTFFYPGRDWAQHVVDSQACIYADGKLIWSNNHEWTVKQDYMDETNIVNTELTHPSGIKLKIRDFVHPDLPVLIRKYEICSRQEFHGKLFYYSDLRVGDTHEKNSAFCDEDADLLVQYRHSCHLGLTSVPRFSQWQVGKASDRIWWTNAKYDMEDGQLQNNPEDIGNLNNAIGWDLDLKAGEKKTISVFLGAASDRTKLYKRMRFISSIPVENLMNKSQEHWAKWLSRKKVLQLPKLENEPKFRESLYDMYDRCLLCLNLLSDDSNGSFVAAPEFDHDFEMCGGYGFCWNRDCAEVVIAFLDASYPDYCDRFFRWCKQTQLPDGSWFQRYWLDGKEAPSWGNFKSSTQIDETGSTLFAIERYYQTLEGIEKLEFLDEMWVTVLSAAEYLMKRTPEGLHEPCRGLWETYQGIFIYTNASIYAGLKSAAVMAEDYREPELAQRWSERAFLVKDTTIEKMWIAEGYFGRGIIDDSLDITVDASMIGTFVPFGMLSAEDEQEREMIISMINNVAEKLKIPVNGHFGIKRFEDDHYIGGNPWVVTTLWLSRAMLTLAVSEKIGTQEKTKLVESALEYIKWSIRGTTCTGMLPEQVDKHTGRPAWAIPLSWSCALMISNILLLNDYENSETIQE</sequence>
<dbReference type="InterPro" id="IPR012341">
    <property type="entry name" value="6hp_glycosidase-like_sf"/>
</dbReference>
<feature type="domain" description="GH15-like" evidence="2">
    <location>
        <begin position="283"/>
        <end position="636"/>
    </location>
</feature>
<gene>
    <name evidence="4" type="ordered locus">Mmah_0765</name>
</gene>
<keyword evidence="5" id="KW-1185">Reference proteome</keyword>
<dbReference type="OrthoDB" id="36362at2157"/>
<evidence type="ECO:0000313" key="5">
    <source>
        <dbReference type="Proteomes" id="UP000001059"/>
    </source>
</evidence>
<dbReference type="InterPro" id="IPR015220">
    <property type="entry name" value="Glucodextranase_N"/>
</dbReference>
<accession>D5EAT8</accession>
<dbReference type="InterPro" id="IPR014718">
    <property type="entry name" value="GH-type_carb-bd"/>
</dbReference>
<dbReference type="GO" id="GO:0005975">
    <property type="term" value="P:carbohydrate metabolic process"/>
    <property type="evidence" value="ECO:0007669"/>
    <property type="project" value="InterPro"/>
</dbReference>
<feature type="domain" description="Glucodextranase N-terminal" evidence="3">
    <location>
        <begin position="21"/>
        <end position="250"/>
    </location>
</feature>
<dbReference type="InterPro" id="IPR011013">
    <property type="entry name" value="Gal_mutarotase_sf_dom"/>
</dbReference>
<dbReference type="GO" id="GO:0004553">
    <property type="term" value="F:hydrolase activity, hydrolyzing O-glycosyl compounds"/>
    <property type="evidence" value="ECO:0007669"/>
    <property type="project" value="UniProtKB-ARBA"/>
</dbReference>
<dbReference type="InterPro" id="IPR008928">
    <property type="entry name" value="6-hairpin_glycosidase_sf"/>
</dbReference>
<dbReference type="HOGENOM" id="CLU_028187_0_0_2"/>
<dbReference type="PANTHER" id="PTHR31616:SF0">
    <property type="entry name" value="GLUCAN 1,4-ALPHA-GLUCOSIDASE"/>
    <property type="match status" value="1"/>
</dbReference>
<evidence type="ECO:0000259" key="3">
    <source>
        <dbReference type="Pfam" id="PF09137"/>
    </source>
</evidence>
<dbReference type="SUPFAM" id="SSF74650">
    <property type="entry name" value="Galactose mutarotase-like"/>
    <property type="match status" value="1"/>
</dbReference>
<dbReference type="InterPro" id="IPR011613">
    <property type="entry name" value="GH15-like"/>
</dbReference>
<keyword evidence="4" id="KW-0378">Hydrolase</keyword>
<evidence type="ECO:0000313" key="4">
    <source>
        <dbReference type="EMBL" id="ADE36289.1"/>
    </source>
</evidence>
<reference evidence="4 5" key="1">
    <citation type="submission" date="2010-03" db="EMBL/GenBank/DDBJ databases">
        <title>The complete genome of Methanohalophilus mahii DSM 5219.</title>
        <authorList>
            <consortium name="US DOE Joint Genome Institute (JGI-PGF)"/>
            <person name="Lucas S."/>
            <person name="Copeland A."/>
            <person name="Lapidus A."/>
            <person name="Glavina del Rio T."/>
            <person name="Dalin E."/>
            <person name="Tice H."/>
            <person name="Bruce D."/>
            <person name="Goodwin L."/>
            <person name="Pitluck S."/>
            <person name="Kyrpides N."/>
            <person name="Mavromatis K."/>
            <person name="Ivanova N."/>
            <person name="Lykidis A."/>
            <person name="Saunders E."/>
            <person name="Brettin T."/>
            <person name="Detter J.C."/>
            <person name="Han C."/>
            <person name="Land M."/>
            <person name="Hauser L."/>
            <person name="Markowitz V."/>
            <person name="Cheng J.-F."/>
            <person name="Hugenholtz P."/>
            <person name="Woyke T."/>
            <person name="Wu D."/>
            <person name="Spring S."/>
            <person name="Schneider S."/>
            <person name="Schroeder M."/>
            <person name="Klenk H.-P."/>
            <person name="Eisen J.A."/>
        </authorList>
    </citation>
    <scope>NUCLEOTIDE SEQUENCE [LARGE SCALE GENOMIC DNA]</scope>
    <source>
        <strain evidence="5">ATCC 35705 / DSM 5219 / SLP</strain>
    </source>
</reference>
<dbReference type="RefSeq" id="WP_013037232.1">
    <property type="nucleotide sequence ID" value="NC_014002.1"/>
</dbReference>